<evidence type="ECO:0000313" key="2">
    <source>
        <dbReference type="EMBL" id="KRM29755.1"/>
    </source>
</evidence>
<dbReference type="InterPro" id="IPR000361">
    <property type="entry name" value="ATAP_core_dom"/>
</dbReference>
<dbReference type="AlphaFoldDB" id="A0A0R1XPB3"/>
<dbReference type="PATRIC" id="fig|1122147.4.peg.478"/>
<dbReference type="OrthoDB" id="2187371at2"/>
<dbReference type="Gene3D" id="2.60.300.12">
    <property type="entry name" value="HesB-like domain"/>
    <property type="match status" value="1"/>
</dbReference>
<name>A0A0R1XPB3_9LACO</name>
<dbReference type="EMBL" id="AZFW01000011">
    <property type="protein sequence ID" value="KRM29755.1"/>
    <property type="molecule type" value="Genomic_DNA"/>
</dbReference>
<reference evidence="2 3" key="1">
    <citation type="journal article" date="2015" name="Genome Announc.">
        <title>Expanding the biotechnology potential of lactobacilli through comparative genomics of 213 strains and associated genera.</title>
        <authorList>
            <person name="Sun Z."/>
            <person name="Harris H.M."/>
            <person name="McCann A."/>
            <person name="Guo C."/>
            <person name="Argimon S."/>
            <person name="Zhang W."/>
            <person name="Yang X."/>
            <person name="Jeffery I.B."/>
            <person name="Cooney J.C."/>
            <person name="Kagawa T.F."/>
            <person name="Liu W."/>
            <person name="Song Y."/>
            <person name="Salvetti E."/>
            <person name="Wrobel A."/>
            <person name="Rasinkangas P."/>
            <person name="Parkhill J."/>
            <person name="Rea M.C."/>
            <person name="O'Sullivan O."/>
            <person name="Ritari J."/>
            <person name="Douillard F.P."/>
            <person name="Paul Ross R."/>
            <person name="Yang R."/>
            <person name="Briner A.E."/>
            <person name="Felis G.E."/>
            <person name="de Vos W.M."/>
            <person name="Barrangou R."/>
            <person name="Klaenhammer T.R."/>
            <person name="Caufield P.W."/>
            <person name="Cui Y."/>
            <person name="Zhang H."/>
            <person name="O'Toole P.W."/>
        </authorList>
    </citation>
    <scope>NUCLEOTIDE SEQUENCE [LARGE SCALE GENOMIC DNA]</scope>
    <source>
        <strain evidence="2 3">DSM 16991</strain>
    </source>
</reference>
<dbReference type="Pfam" id="PF01521">
    <property type="entry name" value="Fe-S_biosyn"/>
    <property type="match status" value="1"/>
</dbReference>
<dbReference type="Proteomes" id="UP000050949">
    <property type="component" value="Unassembled WGS sequence"/>
</dbReference>
<feature type="domain" description="Core" evidence="1">
    <location>
        <begin position="3"/>
        <end position="111"/>
    </location>
</feature>
<accession>A0A0R1XPB3</accession>
<gene>
    <name evidence="2" type="ORF">FC91_GL000460</name>
</gene>
<dbReference type="InterPro" id="IPR035903">
    <property type="entry name" value="HesB-like_dom_sf"/>
</dbReference>
<comment type="caution">
    <text evidence="2">The sequence shown here is derived from an EMBL/GenBank/DDBJ whole genome shotgun (WGS) entry which is preliminary data.</text>
</comment>
<dbReference type="RefSeq" id="WP_027828401.1">
    <property type="nucleotide sequence ID" value="NZ_AUEH01000018.1"/>
</dbReference>
<evidence type="ECO:0000259" key="1">
    <source>
        <dbReference type="Pfam" id="PF01521"/>
    </source>
</evidence>
<dbReference type="eggNOG" id="ENOG50309SE">
    <property type="taxonomic scope" value="Bacteria"/>
</dbReference>
<proteinExistence type="predicted"/>
<organism evidence="2 3">
    <name type="scientific">Schleiferilactobacillus harbinensis DSM 16991</name>
    <dbReference type="NCBI Taxonomy" id="1122147"/>
    <lineage>
        <taxon>Bacteria</taxon>
        <taxon>Bacillati</taxon>
        <taxon>Bacillota</taxon>
        <taxon>Bacilli</taxon>
        <taxon>Lactobacillales</taxon>
        <taxon>Lactobacillaceae</taxon>
        <taxon>Schleiferilactobacillus</taxon>
    </lineage>
</organism>
<protein>
    <recommendedName>
        <fullName evidence="1">Core domain-containing protein</fullName>
    </recommendedName>
</protein>
<sequence>MTEIKLTDSMAQLLKGDRFAGKTLLLVTDDGGGKYSLQGGACSIGANFTVIILDQPDPDYSVPLKNDAGIPLYTSNYDLTFLGHGLTMDYQHYTISLKDDSGLLDGGMRIAKGTDVLAAFKQGITVSGATC</sequence>
<evidence type="ECO:0000313" key="3">
    <source>
        <dbReference type="Proteomes" id="UP000050949"/>
    </source>
</evidence>
<dbReference type="SUPFAM" id="SSF89360">
    <property type="entry name" value="HesB-like domain"/>
    <property type="match status" value="1"/>
</dbReference>